<name>A0ABU0TXY2_MICTR</name>
<evidence type="ECO:0000313" key="2">
    <source>
        <dbReference type="Proteomes" id="UP001226691"/>
    </source>
</evidence>
<sequence length="54" mass="5815">MRTIGIDLAAGAPVSEAGFPVDRAAEGRLFEVYPGGSLRLWGFDTTGYRARGER</sequence>
<evidence type="ECO:0000313" key="1">
    <source>
        <dbReference type="EMBL" id="MDQ1123827.1"/>
    </source>
</evidence>
<reference evidence="1 2" key="1">
    <citation type="submission" date="2023-07" db="EMBL/GenBank/DDBJ databases">
        <title>Functional and genomic diversity of the sorghum phyllosphere microbiome.</title>
        <authorList>
            <person name="Shade A."/>
        </authorList>
    </citation>
    <scope>NUCLEOTIDE SEQUENCE [LARGE SCALE GENOMIC DNA]</scope>
    <source>
        <strain evidence="1 2">SORGH_AS_1207</strain>
    </source>
</reference>
<dbReference type="RefSeq" id="WP_307483929.1">
    <property type="nucleotide sequence ID" value="NZ_JAUTBF010000001.1"/>
</dbReference>
<accession>A0ABU0TXY2</accession>
<dbReference type="EMBL" id="JAUTBF010000001">
    <property type="protein sequence ID" value="MDQ1123827.1"/>
    <property type="molecule type" value="Genomic_DNA"/>
</dbReference>
<proteinExistence type="predicted"/>
<organism evidence="1 2">
    <name type="scientific">Microbacterium trichothecenolyticum</name>
    <name type="common">Aureobacterium trichothecenolyticum</name>
    <dbReference type="NCBI Taxonomy" id="69370"/>
    <lineage>
        <taxon>Bacteria</taxon>
        <taxon>Bacillati</taxon>
        <taxon>Actinomycetota</taxon>
        <taxon>Actinomycetes</taxon>
        <taxon>Micrococcales</taxon>
        <taxon>Microbacteriaceae</taxon>
        <taxon>Microbacterium</taxon>
    </lineage>
</organism>
<keyword evidence="2" id="KW-1185">Reference proteome</keyword>
<gene>
    <name evidence="1" type="ORF">QE412_002400</name>
</gene>
<comment type="caution">
    <text evidence="1">The sequence shown here is derived from an EMBL/GenBank/DDBJ whole genome shotgun (WGS) entry which is preliminary data.</text>
</comment>
<protein>
    <submittedName>
        <fullName evidence="1">Uncharacterized protein</fullName>
    </submittedName>
</protein>
<dbReference type="Proteomes" id="UP001226691">
    <property type="component" value="Unassembled WGS sequence"/>
</dbReference>